<gene>
    <name evidence="1" type="ORF">K441DRAFT_682560</name>
</gene>
<dbReference type="Proteomes" id="UP000250078">
    <property type="component" value="Unassembled WGS sequence"/>
</dbReference>
<protein>
    <submittedName>
        <fullName evidence="1">Uncharacterized protein</fullName>
    </submittedName>
</protein>
<reference evidence="1 2" key="1">
    <citation type="journal article" date="2016" name="Nat. Commun.">
        <title>Ectomycorrhizal ecology is imprinted in the genome of the dominant symbiotic fungus Cenococcum geophilum.</title>
        <authorList>
            <consortium name="DOE Joint Genome Institute"/>
            <person name="Peter M."/>
            <person name="Kohler A."/>
            <person name="Ohm R.A."/>
            <person name="Kuo A."/>
            <person name="Krutzmann J."/>
            <person name="Morin E."/>
            <person name="Arend M."/>
            <person name="Barry K.W."/>
            <person name="Binder M."/>
            <person name="Choi C."/>
            <person name="Clum A."/>
            <person name="Copeland A."/>
            <person name="Grisel N."/>
            <person name="Haridas S."/>
            <person name="Kipfer T."/>
            <person name="LaButti K."/>
            <person name="Lindquist E."/>
            <person name="Lipzen A."/>
            <person name="Maire R."/>
            <person name="Meier B."/>
            <person name="Mihaltcheva S."/>
            <person name="Molinier V."/>
            <person name="Murat C."/>
            <person name="Poggeler S."/>
            <person name="Quandt C.A."/>
            <person name="Sperisen C."/>
            <person name="Tritt A."/>
            <person name="Tisserant E."/>
            <person name="Crous P.W."/>
            <person name="Henrissat B."/>
            <person name="Nehls U."/>
            <person name="Egli S."/>
            <person name="Spatafora J.W."/>
            <person name="Grigoriev I.V."/>
            <person name="Martin F.M."/>
        </authorList>
    </citation>
    <scope>NUCLEOTIDE SEQUENCE [LARGE SCALE GENOMIC DNA]</scope>
    <source>
        <strain evidence="1 2">1.58</strain>
    </source>
</reference>
<sequence length="233" mass="26738">MARSFVSSRNSKSTNPPTRIPGRLIHRNDSNASEESKSAAQCFMPDRCLVYRAVHDESRCVNNEGEDITAGNLGQRHFKTGYEVYYSIRDHIKRHEVPSPWISVTPDLIRATTKAGQDRQSGKTGVRIFVIDVTKLLNIFGVQEVLEYLKSPQAMKYNTEWLVWQRIPAEAVVCCWYWEKLEKSTLYNLFPWLKPRLEGWPTASQAQKNLKSMSVKQLTRSATLPKIAHLVTR</sequence>
<evidence type="ECO:0000313" key="1">
    <source>
        <dbReference type="EMBL" id="OCK87485.1"/>
    </source>
</evidence>
<evidence type="ECO:0000313" key="2">
    <source>
        <dbReference type="Proteomes" id="UP000250078"/>
    </source>
</evidence>
<accession>A0ACC8EMB7</accession>
<dbReference type="EMBL" id="KV748260">
    <property type="protein sequence ID" value="OCK87485.1"/>
    <property type="molecule type" value="Genomic_DNA"/>
</dbReference>
<keyword evidence="2" id="KW-1185">Reference proteome</keyword>
<organism evidence="1 2">
    <name type="scientific">Cenococcum geophilum 1.58</name>
    <dbReference type="NCBI Taxonomy" id="794803"/>
    <lineage>
        <taxon>Eukaryota</taxon>
        <taxon>Fungi</taxon>
        <taxon>Dikarya</taxon>
        <taxon>Ascomycota</taxon>
        <taxon>Pezizomycotina</taxon>
        <taxon>Dothideomycetes</taxon>
        <taxon>Pleosporomycetidae</taxon>
        <taxon>Gloniales</taxon>
        <taxon>Gloniaceae</taxon>
        <taxon>Cenococcum</taxon>
    </lineage>
</organism>
<proteinExistence type="predicted"/>
<name>A0ACC8EMB7_9PEZI</name>